<dbReference type="AlphaFoldDB" id="A0A366H332"/>
<dbReference type="SMART" id="SM01008">
    <property type="entry name" value="Ald_Xan_dh_C"/>
    <property type="match status" value="1"/>
</dbReference>
<dbReference type="Pfam" id="PF01315">
    <property type="entry name" value="Ald_Xan_dh_C"/>
    <property type="match status" value="1"/>
</dbReference>
<organism evidence="2 3">
    <name type="scientific">Eoetvoesiella caeni</name>
    <dbReference type="NCBI Taxonomy" id="645616"/>
    <lineage>
        <taxon>Bacteria</taxon>
        <taxon>Pseudomonadati</taxon>
        <taxon>Pseudomonadota</taxon>
        <taxon>Betaproteobacteria</taxon>
        <taxon>Burkholderiales</taxon>
        <taxon>Alcaligenaceae</taxon>
        <taxon>Eoetvoesiella</taxon>
    </lineage>
</organism>
<dbReference type="GO" id="GO:0016491">
    <property type="term" value="F:oxidoreductase activity"/>
    <property type="evidence" value="ECO:0007669"/>
    <property type="project" value="InterPro"/>
</dbReference>
<evidence type="ECO:0000313" key="3">
    <source>
        <dbReference type="Proteomes" id="UP000253628"/>
    </source>
</evidence>
<sequence length="711" mass="76022">MSVVKKQIGVSRLKYDALGKASGEHTFPSDMIESDMLQVKLVRSTRAHADVVSIDTAKAKAIPGVVGVYLAVDIPGSKKFGVLAPDQYHLCVDRVRYVGEPIAVIAAETLDAARKAVAAVQVEYRDLPRIDFPPQEGLEPLHGNGIAHEISMGFGDVEQESAKAALHTELRYSTPRQEHAFLETEAGAAWYADDGVLTLSVGGQAPHYDHRMVIEALALEPGKVRVLNPMSGGAFGGKEDLNVQLPLALVTYKTKRPCRLFYDRDESISSSVKRHAFDASYKVSATADGRLLSANITLLADAGPYVNYTPVVISQSVEHGAGPYRFSAISIDAKALFTNNSMGSAFRGVGAPQVLAGVEQVIDDIGHQAGLSPFEVRRRNLLRKGDKAGPGYPMAEEPLLAGLLDEAEQGKLWQTRDAFKQGAPAYTARGVGVASVFYSFGLGSGAEAGASVRLSRQSSGRYLLELGTPDVGNGNATSFKMIAAEFLGCDADDVDTIVGDSQGPSSGGTHGSRTTYVVGNAVAQAAQELKQKVAQAPASTELSVDTSFVPEQAEQFIFGMPHIAYNYIVQVMAMEVDLLTGIATVIEVENYIETGRAIHPQNIEGQIEGAFAQGLGFALYEDLVLHEGTVKNASFTNYVIPTVRDVPPKMTTRLFEHPDLTNPLGVRGLGEIGLPVVPASVANTLFDAIGCRFNKFPILPEHISAALKAKE</sequence>
<keyword evidence="3" id="KW-1185">Reference proteome</keyword>
<feature type="domain" description="Aldehyde oxidase/xanthine dehydrogenase a/b hammerhead" evidence="1">
    <location>
        <begin position="22"/>
        <end position="128"/>
    </location>
</feature>
<dbReference type="SUPFAM" id="SSF56003">
    <property type="entry name" value="Molybdenum cofactor-binding domain"/>
    <property type="match status" value="1"/>
</dbReference>
<evidence type="ECO:0000313" key="2">
    <source>
        <dbReference type="EMBL" id="RBP35460.1"/>
    </source>
</evidence>
<dbReference type="SUPFAM" id="SSF54665">
    <property type="entry name" value="CO dehydrogenase molybdoprotein N-domain-like"/>
    <property type="match status" value="1"/>
</dbReference>
<comment type="caution">
    <text evidence="2">The sequence shown here is derived from an EMBL/GenBank/DDBJ whole genome shotgun (WGS) entry which is preliminary data.</text>
</comment>
<accession>A0A366H332</accession>
<dbReference type="Pfam" id="PF02738">
    <property type="entry name" value="MoCoBD_1"/>
    <property type="match status" value="1"/>
</dbReference>
<dbReference type="GO" id="GO:0005506">
    <property type="term" value="F:iron ion binding"/>
    <property type="evidence" value="ECO:0007669"/>
    <property type="project" value="InterPro"/>
</dbReference>
<dbReference type="InterPro" id="IPR046867">
    <property type="entry name" value="AldOxase/xan_DH_MoCoBD2"/>
</dbReference>
<dbReference type="InterPro" id="IPR016208">
    <property type="entry name" value="Ald_Oxase/xanthine_DH-like"/>
</dbReference>
<evidence type="ECO:0000259" key="1">
    <source>
        <dbReference type="SMART" id="SM01008"/>
    </source>
</evidence>
<dbReference type="PANTHER" id="PTHR11908:SF157">
    <property type="entry name" value="XANTHINE DEHYDROGENASE SUBUNIT D-RELATED"/>
    <property type="match status" value="1"/>
</dbReference>
<dbReference type="InterPro" id="IPR036856">
    <property type="entry name" value="Ald_Oxase/Xan_DH_a/b_sf"/>
</dbReference>
<dbReference type="Pfam" id="PF20256">
    <property type="entry name" value="MoCoBD_2"/>
    <property type="match status" value="2"/>
</dbReference>
<name>A0A366H332_9BURK</name>
<gene>
    <name evidence="2" type="ORF">DFR37_11764</name>
</gene>
<dbReference type="InterPro" id="IPR037165">
    <property type="entry name" value="AldOxase/xan_DH_Mopterin-bd_sf"/>
</dbReference>
<reference evidence="2 3" key="1">
    <citation type="submission" date="2018-06" db="EMBL/GenBank/DDBJ databases">
        <title>Genomic Encyclopedia of Type Strains, Phase IV (KMG-IV): sequencing the most valuable type-strain genomes for metagenomic binning, comparative biology and taxonomic classification.</title>
        <authorList>
            <person name="Goeker M."/>
        </authorList>
    </citation>
    <scope>NUCLEOTIDE SEQUENCE [LARGE SCALE GENOMIC DNA]</scope>
    <source>
        <strain evidence="2 3">DSM 25520</strain>
    </source>
</reference>
<protein>
    <submittedName>
        <fullName evidence="2">Xanthine dehydrogenase molybdenum binding subunit apoprotein</fullName>
    </submittedName>
</protein>
<dbReference type="Proteomes" id="UP000253628">
    <property type="component" value="Unassembled WGS sequence"/>
</dbReference>
<dbReference type="PANTHER" id="PTHR11908">
    <property type="entry name" value="XANTHINE DEHYDROGENASE"/>
    <property type="match status" value="1"/>
</dbReference>
<dbReference type="EMBL" id="QNRQ01000017">
    <property type="protein sequence ID" value="RBP35460.1"/>
    <property type="molecule type" value="Genomic_DNA"/>
</dbReference>
<dbReference type="InterPro" id="IPR008274">
    <property type="entry name" value="AldOxase/xan_DH_MoCoBD1"/>
</dbReference>
<proteinExistence type="predicted"/>
<dbReference type="Gene3D" id="3.90.1170.50">
    <property type="entry name" value="Aldehyde oxidase/xanthine dehydrogenase, a/b hammerhead"/>
    <property type="match status" value="1"/>
</dbReference>
<dbReference type="InterPro" id="IPR000674">
    <property type="entry name" value="Ald_Oxase/Xan_DH_a/b"/>
</dbReference>
<dbReference type="Gene3D" id="3.30.365.10">
    <property type="entry name" value="Aldehyde oxidase/xanthine dehydrogenase, molybdopterin binding domain"/>
    <property type="match status" value="4"/>
</dbReference>